<comment type="caution">
    <text evidence="3">The sequence shown here is derived from an EMBL/GenBank/DDBJ whole genome shotgun (WGS) entry which is preliminary data.</text>
</comment>
<protein>
    <submittedName>
        <fullName evidence="3">tRNA (Adenosine(37)-N6)-threonylcarbamoyltransferase complex dimerization subunit type 1 TsaB</fullName>
        <ecNumber evidence="3">2.3.1.234</ecNumber>
    </submittedName>
</protein>
<evidence type="ECO:0000259" key="2">
    <source>
        <dbReference type="Pfam" id="PF00814"/>
    </source>
</evidence>
<dbReference type="InterPro" id="IPR043129">
    <property type="entry name" value="ATPase_NBD"/>
</dbReference>
<reference evidence="3" key="1">
    <citation type="journal article" date="2021" name="PeerJ">
        <title>Extensive microbial diversity within the chicken gut microbiome revealed by metagenomics and culture.</title>
        <authorList>
            <person name="Gilroy R."/>
            <person name="Ravi A."/>
            <person name="Getino M."/>
            <person name="Pursley I."/>
            <person name="Horton D.L."/>
            <person name="Alikhan N.F."/>
            <person name="Baker D."/>
            <person name="Gharbi K."/>
            <person name="Hall N."/>
            <person name="Watson M."/>
            <person name="Adriaenssens E.M."/>
            <person name="Foster-Nyarko E."/>
            <person name="Jarju S."/>
            <person name="Secka A."/>
            <person name="Antonio M."/>
            <person name="Oren A."/>
            <person name="Chaudhuri R.R."/>
            <person name="La Ragione R."/>
            <person name="Hildebrand F."/>
            <person name="Pallen M.J."/>
        </authorList>
    </citation>
    <scope>NUCLEOTIDE SEQUENCE</scope>
    <source>
        <strain evidence="3">12435</strain>
    </source>
</reference>
<proteinExistence type="predicted"/>
<accession>A0A9D1PYW6</accession>
<dbReference type="Proteomes" id="UP000823990">
    <property type="component" value="Unassembled WGS sequence"/>
</dbReference>
<dbReference type="Pfam" id="PF00814">
    <property type="entry name" value="TsaD"/>
    <property type="match status" value="1"/>
</dbReference>
<reference evidence="3" key="2">
    <citation type="submission" date="2021-04" db="EMBL/GenBank/DDBJ databases">
        <authorList>
            <person name="Gilroy R."/>
        </authorList>
    </citation>
    <scope>NUCLEOTIDE SEQUENCE</scope>
    <source>
        <strain evidence="3">12435</strain>
    </source>
</reference>
<dbReference type="EMBL" id="DXHS01000058">
    <property type="protein sequence ID" value="HIW02337.1"/>
    <property type="molecule type" value="Genomic_DNA"/>
</dbReference>
<name>A0A9D1PYW6_9FIRM</name>
<dbReference type="InterPro" id="IPR000905">
    <property type="entry name" value="Gcp-like_dom"/>
</dbReference>
<dbReference type="Gene3D" id="3.30.420.200">
    <property type="match status" value="1"/>
</dbReference>
<keyword evidence="3" id="KW-0012">Acyltransferase</keyword>
<evidence type="ECO:0000313" key="3">
    <source>
        <dbReference type="EMBL" id="HIW02337.1"/>
    </source>
</evidence>
<dbReference type="EC" id="2.3.1.234" evidence="3"/>
<sequence>MNYLAVDTASESLKVLVCFDGKYGYFQCDDFTAASVRLMPEVDALLRRMGAKVSDMDMFACVTGPGSFTGIRIGMATVKALAYVCEKPTVGVTALELLAYNCKGKDPVVAVSDASNGMRYVAVYDGKMRTLLPPKTLSAEELKDFLAEIEEPYALVADSRTADEINAFCPKDTEKAFAALVEAHAGEAVSGNELQPLYIRKPQAERDLEKKNDTSGK</sequence>
<organism evidence="3 4">
    <name type="scientific">Candidatus Protoclostridium stercorigallinarum</name>
    <dbReference type="NCBI Taxonomy" id="2838741"/>
    <lineage>
        <taxon>Bacteria</taxon>
        <taxon>Bacillati</taxon>
        <taxon>Bacillota</taxon>
        <taxon>Clostridia</taxon>
        <taxon>Candidatus Protoclostridium</taxon>
    </lineage>
</organism>
<dbReference type="GO" id="GO:0002949">
    <property type="term" value="P:tRNA threonylcarbamoyladenosine modification"/>
    <property type="evidence" value="ECO:0007669"/>
    <property type="project" value="InterPro"/>
</dbReference>
<evidence type="ECO:0000313" key="4">
    <source>
        <dbReference type="Proteomes" id="UP000823990"/>
    </source>
</evidence>
<feature type="region of interest" description="Disordered" evidence="1">
    <location>
        <begin position="192"/>
        <end position="217"/>
    </location>
</feature>
<dbReference type="Gene3D" id="3.30.420.40">
    <property type="match status" value="1"/>
</dbReference>
<dbReference type="GO" id="GO:0061711">
    <property type="term" value="F:tRNA N(6)-L-threonylcarbamoyladenine synthase activity"/>
    <property type="evidence" value="ECO:0007669"/>
    <property type="project" value="UniProtKB-EC"/>
</dbReference>
<keyword evidence="3" id="KW-0808">Transferase</keyword>
<feature type="domain" description="Gcp-like" evidence="2">
    <location>
        <begin position="35"/>
        <end position="129"/>
    </location>
</feature>
<dbReference type="SUPFAM" id="SSF53067">
    <property type="entry name" value="Actin-like ATPase domain"/>
    <property type="match status" value="1"/>
</dbReference>
<evidence type="ECO:0000256" key="1">
    <source>
        <dbReference type="SAM" id="MobiDB-lite"/>
    </source>
</evidence>
<dbReference type="InterPro" id="IPR022496">
    <property type="entry name" value="T6A_TsaB"/>
</dbReference>
<gene>
    <name evidence="3" type="primary">tsaB</name>
    <name evidence="3" type="ORF">H9892_03275</name>
</gene>
<dbReference type="NCBIfam" id="TIGR03725">
    <property type="entry name" value="T6A_YeaZ"/>
    <property type="match status" value="1"/>
</dbReference>
<feature type="compositionally biased region" description="Basic and acidic residues" evidence="1">
    <location>
        <begin position="202"/>
        <end position="217"/>
    </location>
</feature>
<dbReference type="AlphaFoldDB" id="A0A9D1PYW6"/>